<dbReference type="EMBL" id="JACJIA010000003">
    <property type="protein sequence ID" value="MBA8951044.1"/>
    <property type="molecule type" value="Genomic_DNA"/>
</dbReference>
<evidence type="ECO:0000313" key="2">
    <source>
        <dbReference type="Proteomes" id="UP000572680"/>
    </source>
</evidence>
<protein>
    <recommendedName>
        <fullName evidence="3">HTH cro/C1-type domain-containing protein</fullName>
    </recommendedName>
</protein>
<reference evidence="1 2" key="1">
    <citation type="submission" date="2020-08" db="EMBL/GenBank/DDBJ databases">
        <title>Genomic Encyclopedia of Type Strains, Phase IV (KMG-IV): sequencing the most valuable type-strain genomes for metagenomic binning, comparative biology and taxonomic classification.</title>
        <authorList>
            <person name="Goeker M."/>
        </authorList>
    </citation>
    <scope>NUCLEOTIDE SEQUENCE [LARGE SCALE GENOMIC DNA]</scope>
    <source>
        <strain evidence="1 2">DSM 44197</strain>
    </source>
</reference>
<dbReference type="Proteomes" id="UP000572680">
    <property type="component" value="Unassembled WGS sequence"/>
</dbReference>
<organism evidence="1 2">
    <name type="scientific">Actinomadura namibiensis</name>
    <dbReference type="NCBI Taxonomy" id="182080"/>
    <lineage>
        <taxon>Bacteria</taxon>
        <taxon>Bacillati</taxon>
        <taxon>Actinomycetota</taxon>
        <taxon>Actinomycetes</taxon>
        <taxon>Streptosporangiales</taxon>
        <taxon>Thermomonosporaceae</taxon>
        <taxon>Actinomadura</taxon>
    </lineage>
</organism>
<dbReference type="Pfam" id="PF13560">
    <property type="entry name" value="HTH_31"/>
    <property type="match status" value="1"/>
</dbReference>
<dbReference type="AlphaFoldDB" id="A0A7W3QKZ4"/>
<sequence length="264" mass="29812">MPVERFALELRELHRDAGKPKQQLLAAAMHCSHATVSAILNGHRFPSWFQTEAFVRACRGDVDAWRYKWTETDREINADLPVPGAGDVPATSRSAVRHLTGREFYLALAAEVRRTEHRILTTYIRTTPPHYFAGFTDQETGRAANEYFNAIPSWVTLSESRSVRRLVCLPNAEMLDWGQEVRRQTQKIPGYEVRVLDWQINADPVNIAIFDDTSVFLAFDAGASPRMGGFRIDDQEFARGAIGYFSRLWSSGIRLADHLASLSG</sequence>
<comment type="caution">
    <text evidence="1">The sequence shown here is derived from an EMBL/GenBank/DDBJ whole genome shotgun (WGS) entry which is preliminary data.</text>
</comment>
<accession>A0A7W3QKZ4</accession>
<dbReference type="RefSeq" id="WP_182843432.1">
    <property type="nucleotide sequence ID" value="NZ_BAAALP010000016.1"/>
</dbReference>
<proteinExistence type="predicted"/>
<name>A0A7W3QKZ4_ACTNM</name>
<gene>
    <name evidence="1" type="ORF">HNR61_002675</name>
</gene>
<evidence type="ECO:0008006" key="3">
    <source>
        <dbReference type="Google" id="ProtNLM"/>
    </source>
</evidence>
<keyword evidence="2" id="KW-1185">Reference proteome</keyword>
<evidence type="ECO:0000313" key="1">
    <source>
        <dbReference type="EMBL" id="MBA8951044.1"/>
    </source>
</evidence>